<comment type="catalytic activity">
    <reaction evidence="10 14">
        <text>N(6)-dimethylallyladenosine(37) in tRNA + (sulfur carrier)-SH + AH2 + 2 S-adenosyl-L-methionine = 2-methylsulfanyl-N(6)-dimethylallyladenosine(37) in tRNA + (sulfur carrier)-H + 5'-deoxyadenosine + L-methionine + A + S-adenosyl-L-homocysteine + 2 H(+)</text>
        <dbReference type="Rhea" id="RHEA:37067"/>
        <dbReference type="Rhea" id="RHEA-COMP:10375"/>
        <dbReference type="Rhea" id="RHEA-COMP:10376"/>
        <dbReference type="Rhea" id="RHEA-COMP:14737"/>
        <dbReference type="Rhea" id="RHEA-COMP:14739"/>
        <dbReference type="ChEBI" id="CHEBI:13193"/>
        <dbReference type="ChEBI" id="CHEBI:15378"/>
        <dbReference type="ChEBI" id="CHEBI:17319"/>
        <dbReference type="ChEBI" id="CHEBI:17499"/>
        <dbReference type="ChEBI" id="CHEBI:29917"/>
        <dbReference type="ChEBI" id="CHEBI:57844"/>
        <dbReference type="ChEBI" id="CHEBI:57856"/>
        <dbReference type="ChEBI" id="CHEBI:59789"/>
        <dbReference type="ChEBI" id="CHEBI:64428"/>
        <dbReference type="ChEBI" id="CHEBI:74415"/>
        <dbReference type="ChEBI" id="CHEBI:74417"/>
        <dbReference type="EC" id="2.8.4.3"/>
    </reaction>
</comment>
<accession>A0A4R0HVS8</accession>
<keyword evidence="6 14" id="KW-0479">Metal-binding</keyword>
<dbReference type="InterPro" id="IPR038135">
    <property type="entry name" value="Methylthiotransferase_N_sf"/>
</dbReference>
<evidence type="ECO:0000256" key="12">
    <source>
        <dbReference type="ARBA" id="ARBA00080698"/>
    </source>
</evidence>
<keyword evidence="3 14" id="KW-0808">Transferase</keyword>
<dbReference type="InterPro" id="IPR005839">
    <property type="entry name" value="Methylthiotransferase"/>
</dbReference>
<dbReference type="InterPro" id="IPR007197">
    <property type="entry name" value="rSAM"/>
</dbReference>
<dbReference type="OrthoDB" id="9805215at2"/>
<dbReference type="Gene3D" id="3.40.50.12160">
    <property type="entry name" value="Methylthiotransferase, N-terminal domain"/>
    <property type="match status" value="1"/>
</dbReference>
<keyword evidence="7 14" id="KW-0408">Iron</keyword>
<name>A0A4R0HVS8_9ACTN</name>
<evidence type="ECO:0000256" key="5">
    <source>
        <dbReference type="ARBA" id="ARBA00022694"/>
    </source>
</evidence>
<dbReference type="InterPro" id="IPR002792">
    <property type="entry name" value="TRAM_dom"/>
</dbReference>
<evidence type="ECO:0000259" key="16">
    <source>
        <dbReference type="PROSITE" id="PS51449"/>
    </source>
</evidence>
<keyword evidence="8 14" id="KW-0411">Iron-sulfur</keyword>
<feature type="binding site" evidence="14">
    <location>
        <position position="47"/>
    </location>
    <ligand>
        <name>[4Fe-4S] cluster</name>
        <dbReference type="ChEBI" id="CHEBI:49883"/>
        <label>1</label>
    </ligand>
</feature>
<evidence type="ECO:0000259" key="15">
    <source>
        <dbReference type="PROSITE" id="PS50926"/>
    </source>
</evidence>
<evidence type="ECO:0000313" key="18">
    <source>
        <dbReference type="EMBL" id="TCC16314.1"/>
    </source>
</evidence>
<dbReference type="PROSITE" id="PS51449">
    <property type="entry name" value="MTTASE_N"/>
    <property type="match status" value="1"/>
</dbReference>
<dbReference type="InterPro" id="IPR006463">
    <property type="entry name" value="MiaB_methiolase"/>
</dbReference>
<evidence type="ECO:0000256" key="8">
    <source>
        <dbReference type="ARBA" id="ARBA00023014"/>
    </source>
</evidence>
<dbReference type="GO" id="GO:0005829">
    <property type="term" value="C:cytosol"/>
    <property type="evidence" value="ECO:0007669"/>
    <property type="project" value="TreeGrafter"/>
</dbReference>
<dbReference type="SFLD" id="SFLDG01082">
    <property type="entry name" value="B12-binding_domain_containing"/>
    <property type="match status" value="1"/>
</dbReference>
<evidence type="ECO:0000256" key="2">
    <source>
        <dbReference type="ARBA" id="ARBA00022485"/>
    </source>
</evidence>
<evidence type="ECO:0000256" key="6">
    <source>
        <dbReference type="ARBA" id="ARBA00022723"/>
    </source>
</evidence>
<comment type="function">
    <text evidence="1 14">Catalyzes the methylthiolation of N6-(dimethylallyl)adenosine (i(6)A), leading to the formation of 2-methylthio-N6-(dimethylallyl)adenosine (ms(2)i(6)A) at position 37 in tRNAs that read codons beginning with uridine.</text>
</comment>
<dbReference type="GO" id="GO:0051539">
    <property type="term" value="F:4 iron, 4 sulfur cluster binding"/>
    <property type="evidence" value="ECO:0007669"/>
    <property type="project" value="UniProtKB-UniRule"/>
</dbReference>
<feature type="binding site" evidence="14">
    <location>
        <position position="162"/>
    </location>
    <ligand>
        <name>[4Fe-4S] cluster</name>
        <dbReference type="ChEBI" id="CHEBI:49883"/>
        <label>2</label>
        <note>4Fe-4S-S-AdoMet</note>
    </ligand>
</feature>
<feature type="binding site" evidence="14">
    <location>
        <position position="81"/>
    </location>
    <ligand>
        <name>[4Fe-4S] cluster</name>
        <dbReference type="ChEBI" id="CHEBI:49883"/>
        <label>1</label>
    </ligand>
</feature>
<keyword evidence="19" id="KW-1185">Reference proteome</keyword>
<gene>
    <name evidence="14 18" type="primary">miaB</name>
    <name evidence="18" type="ORF">E0H50_40740</name>
</gene>
<dbReference type="Gene3D" id="3.80.30.20">
    <property type="entry name" value="tm_1862 like domain"/>
    <property type="match status" value="1"/>
</dbReference>
<keyword evidence="14" id="KW-0963">Cytoplasm</keyword>
<dbReference type="Pfam" id="PF04055">
    <property type="entry name" value="Radical_SAM"/>
    <property type="match status" value="1"/>
</dbReference>
<proteinExistence type="inferred from homology"/>
<dbReference type="FunFam" id="3.80.30.20:FF:000001">
    <property type="entry name" value="tRNA-2-methylthio-N(6)-dimethylallyladenosine synthase 2"/>
    <property type="match status" value="1"/>
</dbReference>
<comment type="caution">
    <text evidence="18">The sequence shown here is derived from an EMBL/GenBank/DDBJ whole genome shotgun (WGS) entry which is preliminary data.</text>
</comment>
<feature type="binding site" evidence="14">
    <location>
        <position position="11"/>
    </location>
    <ligand>
        <name>[4Fe-4S] cluster</name>
        <dbReference type="ChEBI" id="CHEBI:49883"/>
        <label>1</label>
    </ligand>
</feature>
<feature type="binding site" evidence="14">
    <location>
        <position position="159"/>
    </location>
    <ligand>
        <name>[4Fe-4S] cluster</name>
        <dbReference type="ChEBI" id="CHEBI:49883"/>
        <label>2</label>
        <note>4Fe-4S-S-AdoMet</note>
    </ligand>
</feature>
<organism evidence="18 19">
    <name type="scientific">Kribbella sindirgiensis</name>
    <dbReference type="NCBI Taxonomy" id="1124744"/>
    <lineage>
        <taxon>Bacteria</taxon>
        <taxon>Bacillati</taxon>
        <taxon>Actinomycetota</taxon>
        <taxon>Actinomycetes</taxon>
        <taxon>Propionibacteriales</taxon>
        <taxon>Kribbellaceae</taxon>
        <taxon>Kribbella</taxon>
    </lineage>
</organism>
<evidence type="ECO:0000256" key="14">
    <source>
        <dbReference type="HAMAP-Rule" id="MF_01864"/>
    </source>
</evidence>
<dbReference type="EC" id="2.8.4.3" evidence="9 14"/>
<dbReference type="PANTHER" id="PTHR43020:SF2">
    <property type="entry name" value="MITOCHONDRIAL TRNA METHYLTHIOTRANSFERASE CDK5RAP1"/>
    <property type="match status" value="1"/>
</dbReference>
<dbReference type="AlphaFoldDB" id="A0A4R0HVS8"/>
<evidence type="ECO:0000256" key="3">
    <source>
        <dbReference type="ARBA" id="ARBA00022679"/>
    </source>
</evidence>
<evidence type="ECO:0000256" key="10">
    <source>
        <dbReference type="ARBA" id="ARBA00051425"/>
    </source>
</evidence>
<dbReference type="Proteomes" id="UP000292695">
    <property type="component" value="Unassembled WGS sequence"/>
</dbReference>
<dbReference type="Pfam" id="PF00919">
    <property type="entry name" value="UPF0004"/>
    <property type="match status" value="1"/>
</dbReference>
<dbReference type="InterPro" id="IPR006638">
    <property type="entry name" value="Elp3/MiaA/NifB-like_rSAM"/>
</dbReference>
<comment type="subcellular location">
    <subcellularLocation>
        <location evidence="14">Cytoplasm</location>
    </subcellularLocation>
</comment>
<comment type="cofactor">
    <cofactor evidence="14">
        <name>[4Fe-4S] cluster</name>
        <dbReference type="ChEBI" id="CHEBI:49883"/>
    </cofactor>
    <text evidence="14">Binds 2 [4Fe-4S] clusters. One cluster is coordinated with 3 cysteines and an exchangeable S-adenosyl-L-methionine.</text>
</comment>
<dbReference type="SMART" id="SM00729">
    <property type="entry name" value="Elp3"/>
    <property type="match status" value="1"/>
</dbReference>
<feature type="domain" description="MTTase N-terminal" evidence="16">
    <location>
        <begin position="2"/>
        <end position="118"/>
    </location>
</feature>
<evidence type="ECO:0000259" key="17">
    <source>
        <dbReference type="PROSITE" id="PS51918"/>
    </source>
</evidence>
<dbReference type="FunFam" id="3.40.50.12160:FF:000003">
    <property type="entry name" value="CDK5 regulatory subunit-associated protein 1"/>
    <property type="match status" value="1"/>
</dbReference>
<evidence type="ECO:0000256" key="7">
    <source>
        <dbReference type="ARBA" id="ARBA00023004"/>
    </source>
</evidence>
<evidence type="ECO:0000256" key="11">
    <source>
        <dbReference type="ARBA" id="ARBA00068570"/>
    </source>
</evidence>
<feature type="binding site" evidence="14">
    <location>
        <position position="155"/>
    </location>
    <ligand>
        <name>[4Fe-4S] cluster</name>
        <dbReference type="ChEBI" id="CHEBI:49883"/>
        <label>2</label>
        <note>4Fe-4S-S-AdoMet</note>
    </ligand>
</feature>
<dbReference type="HAMAP" id="MF_01864">
    <property type="entry name" value="tRNA_metthiotr_MiaB"/>
    <property type="match status" value="1"/>
</dbReference>
<dbReference type="InterPro" id="IPR023404">
    <property type="entry name" value="rSAM_horseshoe"/>
</dbReference>
<dbReference type="NCBIfam" id="TIGR01574">
    <property type="entry name" value="miaB-methiolase"/>
    <property type="match status" value="1"/>
</dbReference>
<dbReference type="SUPFAM" id="SSF102114">
    <property type="entry name" value="Radical SAM enzymes"/>
    <property type="match status" value="1"/>
</dbReference>
<dbReference type="GO" id="GO:0035597">
    <property type="term" value="F:tRNA-2-methylthio-N(6)-dimethylallyladenosine(37) synthase activity"/>
    <property type="evidence" value="ECO:0007669"/>
    <property type="project" value="UniProtKB-EC"/>
</dbReference>
<dbReference type="SFLD" id="SFLDG01061">
    <property type="entry name" value="methylthiotransferase"/>
    <property type="match status" value="1"/>
</dbReference>
<sequence>MRTYEVRTYGCQMNVHDSERLRGLLEDAGYVRAPEGDEADVVVFNTCAVRENADNKLYGNLGHLAPVKARKPGMQIAVGGCLAQKDKASIVRKAPWVDVVFGTHNIGALPVLLERARIAEESQVEILESLDVFPSTLPTRRESPYSAWVSVSVGCNNTCTFCIVPALRGREKDRRPGDVLAEVEALVGEGVLEVTLLGQNVNSYGVEFGDRFAFGKLLRACGGIEGLERVRFTSPHPRDFTADVIEAMAETPNVMPSLHMPLQSGSDAVLKAMRRSYRRDRYLRIIEDVRAAMPDAAITTDIIVGFPGETEEDFQGTLDVVRQARFAGAFTFQYSKRPGTPAESMADQIPRDVVQDRYERLVALQDDMAWAENKRVVGRSVEVLVAEGEGRKDAATHRLSGRAADNRLVHFAVPEGVEPPRPGDLATVEVTYAAPHHLVADVFGAVRRTRAGDAWERSLEAPAAAPDVTPGVMLGMPTVGAKPLEPATGGCQVG</sequence>
<reference evidence="18 19" key="1">
    <citation type="submission" date="2019-02" db="EMBL/GenBank/DDBJ databases">
        <title>Kribbella capetownensis sp. nov. and Kribbella speibonae sp. nov., isolated from soil.</title>
        <authorList>
            <person name="Curtis S.M."/>
            <person name="Norton I."/>
            <person name="Everest G.J."/>
            <person name="Meyers P.R."/>
        </authorList>
    </citation>
    <scope>NUCLEOTIDE SEQUENCE [LARGE SCALE GENOMIC DNA]</scope>
    <source>
        <strain evidence="18 19">DSM 27082</strain>
    </source>
</reference>
<dbReference type="RefSeq" id="WP_131296521.1">
    <property type="nucleotide sequence ID" value="NZ_SJKA01000029.1"/>
</dbReference>
<protein>
    <recommendedName>
        <fullName evidence="11 14">tRNA-2-methylthio-N(6)-dimethylallyladenosine synthase</fullName>
        <ecNumber evidence="9 14">2.8.4.3</ecNumber>
    </recommendedName>
    <alternativeName>
        <fullName evidence="13 14">(Dimethylallyl)adenosine tRNA methylthiotransferase MiaB</fullName>
    </alternativeName>
    <alternativeName>
        <fullName evidence="12 14">tRNA-i(6)A37 methylthiotransferase</fullName>
    </alternativeName>
</protein>
<comment type="subunit">
    <text evidence="14">Monomer.</text>
</comment>
<dbReference type="InterPro" id="IPR013848">
    <property type="entry name" value="Methylthiotransferase_N"/>
</dbReference>
<evidence type="ECO:0000256" key="9">
    <source>
        <dbReference type="ARBA" id="ARBA00033765"/>
    </source>
</evidence>
<dbReference type="SFLD" id="SFLDF00273">
    <property type="entry name" value="(dimethylallyl)adenosine_tRNA"/>
    <property type="match status" value="1"/>
</dbReference>
<dbReference type="PROSITE" id="PS50926">
    <property type="entry name" value="TRAM"/>
    <property type="match status" value="1"/>
</dbReference>
<dbReference type="GO" id="GO:0046872">
    <property type="term" value="F:metal ion binding"/>
    <property type="evidence" value="ECO:0007669"/>
    <property type="project" value="UniProtKB-KW"/>
</dbReference>
<keyword evidence="5 14" id="KW-0819">tRNA processing</keyword>
<comment type="similarity">
    <text evidence="14">Belongs to the methylthiotransferase family. MiaB subfamily.</text>
</comment>
<evidence type="ECO:0000313" key="19">
    <source>
        <dbReference type="Proteomes" id="UP000292695"/>
    </source>
</evidence>
<evidence type="ECO:0000256" key="4">
    <source>
        <dbReference type="ARBA" id="ARBA00022691"/>
    </source>
</evidence>
<feature type="domain" description="TRAM" evidence="15">
    <location>
        <begin position="374"/>
        <end position="444"/>
    </location>
</feature>
<dbReference type="EMBL" id="SJKA01000029">
    <property type="protein sequence ID" value="TCC16314.1"/>
    <property type="molecule type" value="Genomic_DNA"/>
</dbReference>
<dbReference type="InterPro" id="IPR058240">
    <property type="entry name" value="rSAM_sf"/>
</dbReference>
<dbReference type="PANTHER" id="PTHR43020">
    <property type="entry name" value="CDK5 REGULATORY SUBUNIT-ASSOCIATED PROTEIN 1"/>
    <property type="match status" value="1"/>
</dbReference>
<evidence type="ECO:0000256" key="13">
    <source>
        <dbReference type="ARBA" id="ARBA00081141"/>
    </source>
</evidence>
<dbReference type="PROSITE" id="PS01278">
    <property type="entry name" value="MTTASE_RADICAL"/>
    <property type="match status" value="1"/>
</dbReference>
<keyword evidence="2 14" id="KW-0004">4Fe-4S</keyword>
<dbReference type="CDD" id="cd01335">
    <property type="entry name" value="Radical_SAM"/>
    <property type="match status" value="1"/>
</dbReference>
<dbReference type="InterPro" id="IPR020612">
    <property type="entry name" value="Methylthiotransferase_CS"/>
</dbReference>
<dbReference type="NCBIfam" id="TIGR00089">
    <property type="entry name" value="MiaB/RimO family radical SAM methylthiotransferase"/>
    <property type="match status" value="1"/>
</dbReference>
<dbReference type="SFLD" id="SFLDS00029">
    <property type="entry name" value="Radical_SAM"/>
    <property type="match status" value="1"/>
</dbReference>
<evidence type="ECO:0000256" key="1">
    <source>
        <dbReference type="ARBA" id="ARBA00003234"/>
    </source>
</evidence>
<keyword evidence="4 14" id="KW-0949">S-adenosyl-L-methionine</keyword>
<dbReference type="PROSITE" id="PS51918">
    <property type="entry name" value="RADICAL_SAM"/>
    <property type="match status" value="1"/>
</dbReference>
<feature type="domain" description="Radical SAM core" evidence="17">
    <location>
        <begin position="141"/>
        <end position="372"/>
    </location>
</feature>